<gene>
    <name evidence="2" type="ORF">C8N24_5113</name>
</gene>
<feature type="transmembrane region" description="Helical" evidence="1">
    <location>
        <begin position="28"/>
        <end position="47"/>
    </location>
</feature>
<accession>A0A660L595</accession>
<comment type="caution">
    <text evidence="2">The sequence shown here is derived from an EMBL/GenBank/DDBJ whole genome shotgun (WGS) entry which is preliminary data.</text>
</comment>
<keyword evidence="1" id="KW-0472">Membrane</keyword>
<organism evidence="2 3">
    <name type="scientific">Solirubrobacter pauli</name>
    <dbReference type="NCBI Taxonomy" id="166793"/>
    <lineage>
        <taxon>Bacteria</taxon>
        <taxon>Bacillati</taxon>
        <taxon>Actinomycetota</taxon>
        <taxon>Thermoleophilia</taxon>
        <taxon>Solirubrobacterales</taxon>
        <taxon>Solirubrobacteraceae</taxon>
        <taxon>Solirubrobacter</taxon>
    </lineage>
</organism>
<keyword evidence="1" id="KW-1133">Transmembrane helix</keyword>
<keyword evidence="1" id="KW-0812">Transmembrane</keyword>
<evidence type="ECO:0000256" key="1">
    <source>
        <dbReference type="SAM" id="Phobius"/>
    </source>
</evidence>
<dbReference type="EMBL" id="RBIL01000002">
    <property type="protein sequence ID" value="RKQ87093.1"/>
    <property type="molecule type" value="Genomic_DNA"/>
</dbReference>
<name>A0A660L595_9ACTN</name>
<dbReference type="AlphaFoldDB" id="A0A660L595"/>
<proteinExistence type="predicted"/>
<evidence type="ECO:0000313" key="2">
    <source>
        <dbReference type="EMBL" id="RKQ87093.1"/>
    </source>
</evidence>
<dbReference type="Proteomes" id="UP000278962">
    <property type="component" value="Unassembled WGS sequence"/>
</dbReference>
<protein>
    <submittedName>
        <fullName evidence="2">Uncharacterized protein</fullName>
    </submittedName>
</protein>
<reference evidence="2 3" key="1">
    <citation type="submission" date="2018-10" db="EMBL/GenBank/DDBJ databases">
        <title>Genomic Encyclopedia of Archaeal and Bacterial Type Strains, Phase II (KMG-II): from individual species to whole genera.</title>
        <authorList>
            <person name="Goeker M."/>
        </authorList>
    </citation>
    <scope>NUCLEOTIDE SEQUENCE [LARGE SCALE GENOMIC DNA]</scope>
    <source>
        <strain evidence="2 3">DSM 14954</strain>
    </source>
</reference>
<evidence type="ECO:0000313" key="3">
    <source>
        <dbReference type="Proteomes" id="UP000278962"/>
    </source>
</evidence>
<keyword evidence="3" id="KW-1185">Reference proteome</keyword>
<sequence>MMFVYSILLLIMNRRSLPEPIRVRGYRIGVLVFSAAFFGVLSIITLIDEGGQLFE</sequence>